<reference evidence="12" key="2">
    <citation type="submission" date="2025-08" db="UniProtKB">
        <authorList>
            <consortium name="RefSeq"/>
        </authorList>
    </citation>
    <scope>IDENTIFICATION</scope>
    <source>
        <tissue evidence="12">Young leaves</tissue>
    </source>
</reference>
<dbReference type="Gene3D" id="3.40.850.10">
    <property type="entry name" value="Kinesin motor domain"/>
    <property type="match status" value="1"/>
</dbReference>
<gene>
    <name evidence="12" type="primary">LOC103701143</name>
</gene>
<dbReference type="SUPFAM" id="SSF52540">
    <property type="entry name" value="P-loop containing nucleoside triphosphate hydrolases"/>
    <property type="match status" value="1"/>
</dbReference>
<evidence type="ECO:0000313" key="11">
    <source>
        <dbReference type="Proteomes" id="UP000228380"/>
    </source>
</evidence>
<dbReference type="GO" id="GO:0005874">
    <property type="term" value="C:microtubule"/>
    <property type="evidence" value="ECO:0007669"/>
    <property type="project" value="UniProtKB-KW"/>
</dbReference>
<evidence type="ECO:0000256" key="7">
    <source>
        <dbReference type="PROSITE-ProRule" id="PRU00283"/>
    </source>
</evidence>
<evidence type="ECO:0000256" key="9">
    <source>
        <dbReference type="SAM" id="MobiDB-lite"/>
    </source>
</evidence>
<evidence type="ECO:0000256" key="6">
    <source>
        <dbReference type="ARBA" id="ARBA00034488"/>
    </source>
</evidence>
<feature type="coiled-coil region" evidence="8">
    <location>
        <begin position="2426"/>
        <end position="2453"/>
    </location>
</feature>
<protein>
    <submittedName>
        <fullName evidence="12">Kinesin-like protein KIN-12E isoform X1</fullName>
    </submittedName>
</protein>
<dbReference type="SMART" id="SM00129">
    <property type="entry name" value="KISc"/>
    <property type="match status" value="1"/>
</dbReference>
<feature type="compositionally biased region" description="Low complexity" evidence="9">
    <location>
        <begin position="66"/>
        <end position="79"/>
    </location>
</feature>
<name>A0A8B9A172_PHODC</name>
<dbReference type="InterPro" id="IPR001752">
    <property type="entry name" value="Kinesin_motor_dom"/>
</dbReference>
<dbReference type="InterPro" id="IPR036961">
    <property type="entry name" value="Kinesin_motor_dom_sf"/>
</dbReference>
<evidence type="ECO:0000256" key="2">
    <source>
        <dbReference type="ARBA" id="ARBA00022741"/>
    </source>
</evidence>
<dbReference type="CDD" id="cd01373">
    <property type="entry name" value="KISc_KLP2_like"/>
    <property type="match status" value="1"/>
</dbReference>
<evidence type="ECO:0000313" key="12">
    <source>
        <dbReference type="RefSeq" id="XP_038980336.1"/>
    </source>
</evidence>
<dbReference type="Proteomes" id="UP000228380">
    <property type="component" value="Chromosome 3"/>
</dbReference>
<dbReference type="GO" id="GO:0003777">
    <property type="term" value="F:microtubule motor activity"/>
    <property type="evidence" value="ECO:0007669"/>
    <property type="project" value="InterPro"/>
</dbReference>
<dbReference type="PRINTS" id="PR00380">
    <property type="entry name" value="KINESINHEAVY"/>
</dbReference>
<feature type="coiled-coil region" evidence="8">
    <location>
        <begin position="832"/>
        <end position="866"/>
    </location>
</feature>
<keyword evidence="4 8" id="KW-0175">Coiled coil</keyword>
<dbReference type="GO" id="GO:0007018">
    <property type="term" value="P:microtubule-based movement"/>
    <property type="evidence" value="ECO:0007669"/>
    <property type="project" value="InterPro"/>
</dbReference>
<feature type="coiled-coil region" evidence="8">
    <location>
        <begin position="1526"/>
        <end position="1595"/>
    </location>
</feature>
<dbReference type="InterPro" id="IPR019821">
    <property type="entry name" value="Kinesin_motor_CS"/>
</dbReference>
<feature type="coiled-coil region" evidence="8">
    <location>
        <begin position="1130"/>
        <end position="1164"/>
    </location>
</feature>
<evidence type="ECO:0000256" key="1">
    <source>
        <dbReference type="ARBA" id="ARBA00022701"/>
    </source>
</evidence>
<feature type="region of interest" description="Disordered" evidence="9">
    <location>
        <begin position="1"/>
        <end position="79"/>
    </location>
</feature>
<keyword evidence="11" id="KW-1185">Reference proteome</keyword>
<feature type="coiled-coil region" evidence="8">
    <location>
        <begin position="486"/>
        <end position="513"/>
    </location>
</feature>
<dbReference type="PANTHER" id="PTHR37739:SF18">
    <property type="entry name" value="KINESIN-LIKE PROTEIN KIN-12C"/>
    <property type="match status" value="1"/>
</dbReference>
<dbReference type="InterPro" id="IPR027417">
    <property type="entry name" value="P-loop_NTPase"/>
</dbReference>
<feature type="coiled-coil region" evidence="8">
    <location>
        <begin position="567"/>
        <end position="601"/>
    </location>
</feature>
<feature type="domain" description="Kinesin motor" evidence="10">
    <location>
        <begin position="142"/>
        <end position="479"/>
    </location>
</feature>
<dbReference type="PANTHER" id="PTHR37739">
    <property type="entry name" value="KINESIN-LIKE PROTEIN KIN-12D"/>
    <property type="match status" value="1"/>
</dbReference>
<accession>A0A8B9A172</accession>
<feature type="coiled-coil region" evidence="8">
    <location>
        <begin position="985"/>
        <end position="1012"/>
    </location>
</feature>
<sequence>MSFSSRRSGSRTRPVEGNENEQGNPADAVPVPLPRSPLISIQDRSQNPREGPSSELRLADFPIKGSSATTRSAPSTPARGLSRVCSGIGSWGANNAGHQLAGRERGCSSRVSTGIPDVKSLVPVDVPHFEFNEDPSFWKDHNVQVLIRIRPISGAESALQGYKRCLVQESSQTLVWTGHPETRFTFDHVACETTSQVKLFKVVGLPMVENCMSGYNSCMFAYGQTGSGKTHTMMGEIREMDKILCEDRGMTPRIFEYLFSRIREEETSRSGEQLKYSCKCSFLEIYNEQITDLLEPSSTNLQLREDLKKGVYVENLKEFEVSSVKDVLELLLQGAANRKMAATHMNLESSRSHSVLTCVIESRWEKDSMTHLRFGRLNLVDLAGSERQKSSGAEGERLKEAANINRSLSTLGLVIMTLVDIANGKSRHVPYRDSRLTFLLQDSLGGNSKTTIIANVSPSICSASETLSTLKFAQRAKLIQNNAKVNEDASGDVLALQRQIQTLKDQLNFLVKHQSVPRSLYYPSPGLEVGNSSNLFDYFDSLGGGNPNAFSDLGHLNQKVKHLETALTGALRREKMVEAEVRRLEAEIKHMNRLVHQREDDAQRTKVMLRLQEEKLRRLELLADDLVTSDGYLMGENAALSKEIQLLQERMESNPDLTQFALENMRLVEQLRMFQNFYHQGERELLLAEVSHLRNQLLKVLEGKFTPITRGATQGDDNLKESDSCKRQLDASLEDNARLTREIYNLRFQLKQYLELEQTAIVTVGDASTVNDRNKELDKQTPTLAKGESVGWIASCNHADKFPDTSPAQGMRDVPSQFGDVEKELKDARVLIKVMESQQVQLIAQLDKLKQENDRFLELLESQVHDETHLKKHHDYGIQLSEKLGIVSKASHANEIQIPECVDTQKLALDATLENAVKDVEEAKIMNKQPKDEHVSTWRQEMEQVQEQVEAETAKTILYLQEEIAALQQEVLSRNRDDLSSAANYELLRTRNEELNNRVHILMQENVKLSNLVTARDAETSVLSDEWEKAIIDLTQFLLDGCKSLEDASQYIESIVNSFPQGNAWINEHVERAIKVFVEKEKLIADLQKRVNDAQQIELEMKSKLDSLRGATLAITEVQQTENDENAKELFHLRKLLDEQVLKIEELENAVKCKENHIVDARKSADAAFLVIEKLFDMNASESLDVQITKSAINILLDEISQVESINQAEGSDPAKSEIHKFSMDARRDNIKNKILNEKSPVSVEDPSLKAQEANAEENSYALEELRVQVEMAIQRIVDTNKVLHTSYADAEKHIAAVISDINSTYSAMKMLFHDSINDVHGITDRIRELKVQRMTLPSIIVEDPKFGAHADIKSTAMQIIVDGLAKINESLSGIKSGFHSLFDASRTSSIHMHEDKLIPNNLLVQSLMEDVDFAMNAIVEIHFQLGMLFHDKDVANCFAQEIRSNQPSHSGADNMVLDVIPKYPSDQIAISELSHMLRTLEERIDEVDVDHCRTKEFQKLRLKMNHAWRDAEEKTKQATGFLLKFEKAQETMEEAELMLQALLKANEDAKCERDQWKQASQELLAERTTLVEELHQLEALNFSVDNQNRNLEKQIHSSIAEILGIAISLSESFVEMRRFTLEEVNVIWSDMFSFGHELLRWIGTSRSCLEETISEVMEKGFASLVLYQCQIGAFSEQNKHLIVDSSLQYRQLGSYSVLGNVENNHMDVPIDNSVTKGLAGMVVQDCKLNFFSLRNTEGVQNEFQTVEDLVVGPIGSTDTVENETTKLSSDQKCTKGRVAKFQKNYSDLTHDTELVKEMIAKMATYLDNVVHELTLGEEASICANFPVREGKTELVTVVGETVQTDMVSSGASYSDICKNFELQPNIFQDDEVGILKSKSNIHDERIGGAQTDTEVLLVDIGHLKHQCARLIFSHSDLEDDGELSLCEYNIVQESSVNKHNVKPMYWEKEETGRFHYLHAKTELGNKLIQTLNELRNNLCYIVGLVHPGLQFHALNKLTDSSLGKMFQNICSIEEKMYMLLRRGSNEVKEADIVTDAWSLKRESARKDNIIRGLLFDLRLLQESASNVKDMKDESREMVTTLGNVQHELAIKTAQINNILSRQRKLEAQLAESEAALSSSKSELEQAQKLCVMLTNENTELRLQLEDEHIRNTQTEELLEEKRKVIDGLEREILSNNSSVEGILDDLRRVSNDRNHLQAEIVYLNDKLDMAMTLVDEKEAIAVEACQVAESSKIYAEEKEEEVKILEHCIQELEGTINVMERKVDDMKEEVENHQLIRKRLEQEIHVLTDRMHMVENAAECLIAEGSSLGEESSEIPRRLDDRIIELCEARKHIEDLEVEIFYKEKEIKQYREHIAELVLHSEAQSSLYQEKFKALEGVFSDVKADASTSNPSESHAANKMEKNSARTRGSGSPFRCISSLIQQMNLEKDQELSVARHQIEELEALAANRQKEVCMLTARLAAVDSMTHDVIRDLLGVKLDLTNYADLIDQEELQKLLMTAQQQIEETKAKDMEILNLKKQINYLLEETDSLAEEVNQRKSDILASQVLMEQLQQRDQLLTAQNEMLKMDKANLHQKIAKMDETVKSLVGSPSIQDHLRHPEKTKESSQNVGTEELGNRLAESDKLLSHARNELARYHKSNSRMLFDQSEEKRLIGH</sequence>
<comment type="similarity">
    <text evidence="6">Belongs to the TRAFAC class myosin-kinesin ATPase superfamily. Kinesin family. KIN-12 subfamily.</text>
</comment>
<dbReference type="RefSeq" id="XP_038980336.1">
    <property type="nucleotide sequence ID" value="XM_039124408.1"/>
</dbReference>
<evidence type="ECO:0000256" key="4">
    <source>
        <dbReference type="ARBA" id="ARBA00023054"/>
    </source>
</evidence>
<proteinExistence type="inferred from homology"/>
<dbReference type="Pfam" id="PF00225">
    <property type="entry name" value="Kinesin"/>
    <property type="match status" value="1"/>
</dbReference>
<keyword evidence="1" id="KW-0493">Microtubule</keyword>
<reference evidence="11" key="1">
    <citation type="journal article" date="2019" name="Nat. Commun.">
        <title>Genome-wide association mapping of date palm fruit traits.</title>
        <authorList>
            <person name="Hazzouri K.M."/>
            <person name="Gros-Balthazard M."/>
            <person name="Flowers J.M."/>
            <person name="Copetti D."/>
            <person name="Lemansour A."/>
            <person name="Lebrun M."/>
            <person name="Masmoudi K."/>
            <person name="Ferrand S."/>
            <person name="Dhar M.I."/>
            <person name="Fresquez Z.A."/>
            <person name="Rosas U."/>
            <person name="Zhang J."/>
            <person name="Talag J."/>
            <person name="Lee S."/>
            <person name="Kudrna D."/>
            <person name="Powell R.F."/>
            <person name="Leitch I.J."/>
            <person name="Krueger R.R."/>
            <person name="Wing R.A."/>
            <person name="Amiri K.M.A."/>
            <person name="Purugganan M.D."/>
        </authorList>
    </citation>
    <scope>NUCLEOTIDE SEQUENCE [LARGE SCALE GENOMIC DNA]</scope>
    <source>
        <strain evidence="11">cv. Khalas</strain>
    </source>
</reference>
<evidence type="ECO:0000256" key="8">
    <source>
        <dbReference type="SAM" id="Coils"/>
    </source>
</evidence>
<dbReference type="FunFam" id="3.40.850.10:FF:000033">
    <property type="entry name" value="Kinesin-like protein KIN-12E"/>
    <property type="match status" value="1"/>
</dbReference>
<dbReference type="InterPro" id="IPR044986">
    <property type="entry name" value="KIF15/KIN-12"/>
</dbReference>
<evidence type="ECO:0000259" key="10">
    <source>
        <dbReference type="PROSITE" id="PS50067"/>
    </source>
</evidence>
<dbReference type="GeneID" id="103701143"/>
<keyword evidence="3 7" id="KW-0067">ATP-binding</keyword>
<feature type="compositionally biased region" description="Polar residues" evidence="9">
    <location>
        <begin position="2387"/>
        <end position="2396"/>
    </location>
</feature>
<feature type="region of interest" description="Disordered" evidence="9">
    <location>
        <begin position="2590"/>
        <end position="2617"/>
    </location>
</feature>
<dbReference type="PROSITE" id="PS00411">
    <property type="entry name" value="KINESIN_MOTOR_1"/>
    <property type="match status" value="1"/>
</dbReference>
<feature type="binding site" evidence="7">
    <location>
        <begin position="223"/>
        <end position="230"/>
    </location>
    <ligand>
        <name>ATP</name>
        <dbReference type="ChEBI" id="CHEBI:30616"/>
    </ligand>
</feature>
<feature type="region of interest" description="Disordered" evidence="9">
    <location>
        <begin position="2385"/>
        <end position="2412"/>
    </location>
</feature>
<evidence type="ECO:0000256" key="3">
    <source>
        <dbReference type="ARBA" id="ARBA00022840"/>
    </source>
</evidence>
<dbReference type="GO" id="GO:0008017">
    <property type="term" value="F:microtubule binding"/>
    <property type="evidence" value="ECO:0007669"/>
    <property type="project" value="InterPro"/>
</dbReference>
<dbReference type="GO" id="GO:0005524">
    <property type="term" value="F:ATP binding"/>
    <property type="evidence" value="ECO:0007669"/>
    <property type="project" value="UniProtKB-UniRule"/>
</dbReference>
<organism evidence="11 12">
    <name type="scientific">Phoenix dactylifera</name>
    <name type="common">Date palm</name>
    <dbReference type="NCBI Taxonomy" id="42345"/>
    <lineage>
        <taxon>Eukaryota</taxon>
        <taxon>Viridiplantae</taxon>
        <taxon>Streptophyta</taxon>
        <taxon>Embryophyta</taxon>
        <taxon>Tracheophyta</taxon>
        <taxon>Spermatophyta</taxon>
        <taxon>Magnoliopsida</taxon>
        <taxon>Liliopsida</taxon>
        <taxon>Arecaceae</taxon>
        <taxon>Coryphoideae</taxon>
        <taxon>Phoeniceae</taxon>
        <taxon>Phoenix</taxon>
    </lineage>
</organism>
<feature type="compositionally biased region" description="Basic and acidic residues" evidence="9">
    <location>
        <begin position="2596"/>
        <end position="2606"/>
    </location>
</feature>
<keyword evidence="5 7" id="KW-0505">Motor protein</keyword>
<feature type="coiled-coil region" evidence="8">
    <location>
        <begin position="2096"/>
        <end position="2172"/>
    </location>
</feature>
<keyword evidence="2 7" id="KW-0547">Nucleotide-binding</keyword>
<dbReference type="PROSITE" id="PS50067">
    <property type="entry name" value="KINESIN_MOTOR_2"/>
    <property type="match status" value="1"/>
</dbReference>
<dbReference type="OrthoDB" id="3176171at2759"/>
<evidence type="ECO:0000256" key="5">
    <source>
        <dbReference type="ARBA" id="ARBA00023175"/>
    </source>
</evidence>
<feature type="coiled-coil region" evidence="8">
    <location>
        <begin position="2236"/>
        <end position="2298"/>
    </location>
</feature>
<feature type="coiled-coil region" evidence="8">
    <location>
        <begin position="1077"/>
        <end position="1104"/>
    </location>
</feature>